<dbReference type="GO" id="GO:0005975">
    <property type="term" value="P:carbohydrate metabolic process"/>
    <property type="evidence" value="ECO:0007669"/>
    <property type="project" value="InterPro"/>
</dbReference>
<evidence type="ECO:0000313" key="7">
    <source>
        <dbReference type="Proteomes" id="UP000284123"/>
    </source>
</evidence>
<dbReference type="EMBL" id="LKGI01000088">
    <property type="protein sequence ID" value="RNE27314.1"/>
    <property type="molecule type" value="Genomic_DNA"/>
</dbReference>
<proteinExistence type="inferred from homology"/>
<dbReference type="PANTHER" id="PTHR22762:SF166">
    <property type="entry name" value="ALPHA-GLUCOSIDASE"/>
    <property type="match status" value="1"/>
</dbReference>
<protein>
    <submittedName>
        <fullName evidence="5">Alpha-xylosidase</fullName>
        <ecNumber evidence="5">3.2.1.177</ecNumber>
    </submittedName>
</protein>
<dbReference type="Gene3D" id="2.60.40.1180">
    <property type="entry name" value="Golgi alpha-mannosidase II"/>
    <property type="match status" value="1"/>
</dbReference>
<organism evidence="5 8">
    <name type="scientific">Lacticaseibacillus paracasei</name>
    <name type="common">Lactobacillus paracasei</name>
    <dbReference type="NCBI Taxonomy" id="1597"/>
    <lineage>
        <taxon>Bacteria</taxon>
        <taxon>Bacillati</taxon>
        <taxon>Bacillota</taxon>
        <taxon>Bacilli</taxon>
        <taxon>Lactobacillales</taxon>
        <taxon>Lactobacillaceae</taxon>
        <taxon>Lacticaseibacillus</taxon>
    </lineage>
</organism>
<dbReference type="GO" id="GO:0061634">
    <property type="term" value="F:alpha-D-xyloside xylohydrolase"/>
    <property type="evidence" value="ECO:0007669"/>
    <property type="project" value="UniProtKB-EC"/>
</dbReference>
<feature type="domain" description="Glycoside hydrolase family 31 TIM barrel" evidence="3">
    <location>
        <begin position="26"/>
        <end position="154"/>
    </location>
</feature>
<dbReference type="InterPro" id="IPR013780">
    <property type="entry name" value="Glyco_hydro_b"/>
</dbReference>
<gene>
    <name evidence="5" type="ORF">FAM18157_02585</name>
    <name evidence="6" type="ORF">FAM6012_02611</name>
</gene>
<evidence type="ECO:0000313" key="5">
    <source>
        <dbReference type="EMBL" id="RND79671.1"/>
    </source>
</evidence>
<dbReference type="InterPro" id="IPR048395">
    <property type="entry name" value="Glyco_hydro_31_C"/>
</dbReference>
<dbReference type="Proteomes" id="UP000284716">
    <property type="component" value="Unassembled WGS sequence"/>
</dbReference>
<evidence type="ECO:0000313" key="6">
    <source>
        <dbReference type="EMBL" id="RNE27314.1"/>
    </source>
</evidence>
<dbReference type="InterPro" id="IPR017853">
    <property type="entry name" value="GH"/>
</dbReference>
<dbReference type="Pfam" id="PF01055">
    <property type="entry name" value="Glyco_hydro_31_2nd"/>
    <property type="match status" value="1"/>
</dbReference>
<keyword evidence="2 5" id="KW-0326">Glycosidase</keyword>
<dbReference type="PANTHER" id="PTHR22762">
    <property type="entry name" value="ALPHA-GLUCOSIDASE"/>
    <property type="match status" value="1"/>
</dbReference>
<dbReference type="EC" id="3.2.1.177" evidence="5"/>
<comment type="caution">
    <text evidence="5">The sequence shown here is derived from an EMBL/GenBank/DDBJ whole genome shotgun (WGS) entry which is preliminary data.</text>
</comment>
<sequence>MKTDVAWVGDGYSFGLDGLEKADNIMKKVKGDDLRPFGITLDGWAGTQRYAGIWTGDQTGGQWEYIRFHIPTYIGTGLSGQPYVGSDMDGIFGGGNSIVNARDFQWKAFTPIQLNMDGWGSNPKTPFSFDQHTTDINRAYTKQKTMLMPYNYTASAQSVFDGKPMVRGLFLDYPNMPEAYMDLVKYEYLWGDNFLVAPIYQNTASDDQGNDVRNGIYLPDKDQVWIDYYTGKEYRGGQVLNNFEAPL</sequence>
<dbReference type="Gene3D" id="3.20.20.80">
    <property type="entry name" value="Glycosidases"/>
    <property type="match status" value="1"/>
</dbReference>
<evidence type="ECO:0000259" key="3">
    <source>
        <dbReference type="Pfam" id="PF01055"/>
    </source>
</evidence>
<dbReference type="Proteomes" id="UP000284123">
    <property type="component" value="Unassembled WGS sequence"/>
</dbReference>
<dbReference type="InterPro" id="IPR000322">
    <property type="entry name" value="Glyco_hydro_31_TIM"/>
</dbReference>
<dbReference type="AlphaFoldDB" id="A0A422M0R6"/>
<evidence type="ECO:0000256" key="2">
    <source>
        <dbReference type="RuleBase" id="RU361185"/>
    </source>
</evidence>
<accession>A0A422M0R6</accession>
<keyword evidence="2 5" id="KW-0378">Hydrolase</keyword>
<dbReference type="SUPFAM" id="SSF51011">
    <property type="entry name" value="Glycosyl hydrolase domain"/>
    <property type="match status" value="1"/>
</dbReference>
<evidence type="ECO:0000256" key="1">
    <source>
        <dbReference type="ARBA" id="ARBA00007806"/>
    </source>
</evidence>
<reference evidence="7 8" key="1">
    <citation type="journal article" date="2018" name="Front. Microbiol.">
        <title>Conversion of Methionine to Cysteine in Lactobacillus paracasei Depends on the Highly Mobile cysK-ctl-cysE Gene Cluster.</title>
        <authorList>
            <person name="Wuthrich D."/>
            <person name="Irmler S."/>
            <person name="Berthoud H."/>
            <person name="Guggenbuhl B."/>
            <person name="Eugster E."/>
            <person name="Bruggmann R."/>
        </authorList>
    </citation>
    <scope>NUCLEOTIDE SEQUENCE [LARGE SCALE GENOMIC DNA]</scope>
    <source>
        <strain evidence="5 8">FAM18157</strain>
        <strain evidence="6 7">FAM6012</strain>
    </source>
</reference>
<evidence type="ECO:0000259" key="4">
    <source>
        <dbReference type="Pfam" id="PF21365"/>
    </source>
</evidence>
<evidence type="ECO:0000313" key="8">
    <source>
        <dbReference type="Proteomes" id="UP000284716"/>
    </source>
</evidence>
<dbReference type="Pfam" id="PF21365">
    <property type="entry name" value="Glyco_hydro_31_3rd"/>
    <property type="match status" value="1"/>
</dbReference>
<comment type="similarity">
    <text evidence="1 2">Belongs to the glycosyl hydrolase 31 family.</text>
</comment>
<feature type="domain" description="Glycosyl hydrolase family 31 C-terminal" evidence="4">
    <location>
        <begin position="162"/>
        <end position="245"/>
    </location>
</feature>
<dbReference type="EMBL" id="LKFS01000094">
    <property type="protein sequence ID" value="RND79671.1"/>
    <property type="molecule type" value="Genomic_DNA"/>
</dbReference>
<dbReference type="SUPFAM" id="SSF51445">
    <property type="entry name" value="(Trans)glycosidases"/>
    <property type="match status" value="1"/>
</dbReference>
<name>A0A422M0R6_LACPA</name>